<protein>
    <submittedName>
        <fullName evidence="3">Uncharacterized protein</fullName>
    </submittedName>
</protein>
<keyword evidence="5" id="KW-1185">Reference proteome</keyword>
<evidence type="ECO:0000313" key="2">
    <source>
        <dbReference type="EMBL" id="CCQ34217.1"/>
    </source>
</evidence>
<evidence type="ECO:0000256" key="1">
    <source>
        <dbReference type="SAM" id="Phobius"/>
    </source>
</evidence>
<dbReference type="Proteomes" id="UP000003861">
    <property type="component" value="Unassembled WGS sequence"/>
</dbReference>
<proteinExistence type="predicted"/>
<keyword evidence="1" id="KW-0812">Transmembrane</keyword>
<organism evidence="3 4">
    <name type="scientific">Halorhabdus tiamatea SARL4B</name>
    <dbReference type="NCBI Taxonomy" id="1033806"/>
    <lineage>
        <taxon>Archaea</taxon>
        <taxon>Methanobacteriati</taxon>
        <taxon>Methanobacteriota</taxon>
        <taxon>Stenosarchaea group</taxon>
        <taxon>Halobacteria</taxon>
        <taxon>Halobacteriales</taxon>
        <taxon>Haloarculaceae</taxon>
        <taxon>Halorhabdus</taxon>
    </lineage>
</organism>
<dbReference type="RefSeq" id="WP_008523939.1">
    <property type="nucleotide sequence ID" value="NC_021921.1"/>
</dbReference>
<gene>
    <name evidence="3" type="ORF">HLRTI_000665</name>
    <name evidence="2" type="ORF">HTIA_2103</name>
</gene>
<dbReference type="GeneID" id="23799343"/>
<dbReference type="HOGENOM" id="CLU_1965505_0_0_2"/>
<name>F7PFX3_9EURY</name>
<dbReference type="EMBL" id="HF571520">
    <property type="protein sequence ID" value="CCQ34217.1"/>
    <property type="molecule type" value="Genomic_DNA"/>
</dbReference>
<dbReference type="OrthoDB" id="237508at2157"/>
<reference evidence="3 4" key="1">
    <citation type="journal article" date="2011" name="J. Bacteriol.">
        <title>Genome sequence of Halorhabdus tiamatea, the first archaeon isolated from a deep-sea anoxic brine lake.</title>
        <authorList>
            <person name="Antunes A."/>
            <person name="Alam I."/>
            <person name="Bajic V.B."/>
            <person name="Stingl U."/>
        </authorList>
    </citation>
    <scope>NUCLEOTIDE SEQUENCE [LARGE SCALE GENOMIC DNA]</scope>
    <source>
        <strain evidence="3 4">SARL4B</strain>
    </source>
</reference>
<evidence type="ECO:0000313" key="5">
    <source>
        <dbReference type="Proteomes" id="UP000015381"/>
    </source>
</evidence>
<keyword evidence="1" id="KW-0472">Membrane</keyword>
<evidence type="ECO:0000313" key="3">
    <source>
        <dbReference type="EMBL" id="ERJ07307.1"/>
    </source>
</evidence>
<feature type="transmembrane region" description="Helical" evidence="1">
    <location>
        <begin position="6"/>
        <end position="31"/>
    </location>
</feature>
<dbReference type="Proteomes" id="UP000015381">
    <property type="component" value="Chromosome I"/>
</dbReference>
<dbReference type="EMBL" id="AFNT02000005">
    <property type="protein sequence ID" value="ERJ07307.1"/>
    <property type="molecule type" value="Genomic_DNA"/>
</dbReference>
<dbReference type="KEGG" id="hti:HTIA_2103"/>
<reference evidence="2 5" key="3">
    <citation type="journal article" date="2014" name="Environ. Microbiol.">
        <title>Halorhabdus tiamatea: proteogenomics and glycosidase activity measurements identify the first cultivated euryarchaeon from a deep-sea anoxic brine lake as potential polysaccharide degrader.</title>
        <authorList>
            <person name="Werner J."/>
            <person name="Ferrer M."/>
            <person name="Michel G."/>
            <person name="Mann A.J."/>
            <person name="Huang S."/>
            <person name="Juarez S."/>
            <person name="Ciordia S."/>
            <person name="Albar J.P."/>
            <person name="Alcaide M."/>
            <person name="La Cono V."/>
            <person name="Yakimov M.M."/>
            <person name="Antunes A."/>
            <person name="Taborda M."/>
            <person name="Da Costa M.S."/>
            <person name="Amann R.I."/>
            <person name="Gloeckner F.O."/>
            <person name="Golyshina O.V."/>
            <person name="Golyshin P.N."/>
            <person name="Teeling H."/>
        </authorList>
    </citation>
    <scope>NUCLEOTIDE SEQUENCE [LARGE SCALE GENOMIC DNA]</scope>
    <source>
        <strain evidence="5">SARL4B</strain>
        <strain evidence="2">Type strain: SARL4B</strain>
    </source>
</reference>
<dbReference type="AlphaFoldDB" id="F7PFX3"/>
<evidence type="ECO:0000313" key="4">
    <source>
        <dbReference type="Proteomes" id="UP000003861"/>
    </source>
</evidence>
<reference evidence="3 4" key="2">
    <citation type="journal article" date="2013" name="PLoS ONE">
        <title>INDIGO - INtegrated Data Warehouse of MIcrobial GenOmes with Examples from the Red Sea Extremophiles.</title>
        <authorList>
            <person name="Alam I."/>
            <person name="Antunes A."/>
            <person name="Kamau A.A."/>
            <person name="Ba Alawi W."/>
            <person name="Kalkatawi M."/>
            <person name="Stingl U."/>
            <person name="Bajic V.B."/>
        </authorList>
    </citation>
    <scope>NUCLEOTIDE SEQUENCE [LARGE SCALE GENOMIC DNA]</scope>
    <source>
        <strain evidence="3 4">SARL4B</strain>
    </source>
</reference>
<feature type="transmembrane region" description="Helical" evidence="1">
    <location>
        <begin position="95"/>
        <end position="114"/>
    </location>
</feature>
<sequence>MLIDVAAMYVGVSTASWPLIGLAIVLFLGFFPVSRWLASKTEIQQNDERTRQLIRTAATRALFGLFAVAFILYLGGVAVTAWGSIPEPLATLTEQAEIVAVWTAAATIASSLIHKAGDQLHRRRLEG</sequence>
<keyword evidence="1" id="KW-1133">Transmembrane helix</keyword>
<accession>F7PFX3</accession>
<dbReference type="STRING" id="1033806.HTIA_2103"/>
<feature type="transmembrane region" description="Helical" evidence="1">
    <location>
        <begin position="61"/>
        <end position="83"/>
    </location>
</feature>
<dbReference type="eggNOG" id="ENOG502N5E0">
    <property type="taxonomic scope" value="Archaea"/>
</dbReference>